<feature type="non-terminal residue" evidence="1">
    <location>
        <position position="107"/>
    </location>
</feature>
<dbReference type="AlphaFoldDB" id="A0A0F3GQN4"/>
<keyword evidence="2" id="KW-1185">Reference proteome</keyword>
<gene>
    <name evidence="1" type="ORF">MBAV_003525</name>
</gene>
<sequence length="107" mass="12581">MAFCKDFTVRIKNIFRNVFISNCLYINNLYPFSLRIADNKLAGLGKKLKVFFDRYSGCFKTKTMDNSEYGYHYIHGQLRMDNERNFANIGREEGVNTQNMHPFMSNS</sequence>
<dbReference type="EMBL" id="LACI01001545">
    <property type="protein sequence ID" value="KJU84269.1"/>
    <property type="molecule type" value="Genomic_DNA"/>
</dbReference>
<accession>A0A0F3GQN4</accession>
<reference evidence="1 2" key="1">
    <citation type="submission" date="2015-02" db="EMBL/GenBank/DDBJ databases">
        <title>Single-cell genomics of uncultivated deep-branching MTB reveals a conserved set of magnetosome genes.</title>
        <authorList>
            <person name="Kolinko S."/>
            <person name="Richter M."/>
            <person name="Glockner F.O."/>
            <person name="Brachmann A."/>
            <person name="Schuler D."/>
        </authorList>
    </citation>
    <scope>NUCLEOTIDE SEQUENCE [LARGE SCALE GENOMIC DNA]</scope>
    <source>
        <strain evidence="1">TM-1</strain>
    </source>
</reference>
<dbReference type="Proteomes" id="UP000033423">
    <property type="component" value="Unassembled WGS sequence"/>
</dbReference>
<evidence type="ECO:0000313" key="1">
    <source>
        <dbReference type="EMBL" id="KJU84269.1"/>
    </source>
</evidence>
<evidence type="ECO:0000313" key="2">
    <source>
        <dbReference type="Proteomes" id="UP000033423"/>
    </source>
</evidence>
<proteinExistence type="predicted"/>
<protein>
    <submittedName>
        <fullName evidence="1">Uncharacterized protein</fullName>
    </submittedName>
</protein>
<organism evidence="1 2">
    <name type="scientific">Candidatus Magnetobacterium bavaricum</name>
    <dbReference type="NCBI Taxonomy" id="29290"/>
    <lineage>
        <taxon>Bacteria</taxon>
        <taxon>Pseudomonadati</taxon>
        <taxon>Nitrospirota</taxon>
        <taxon>Thermodesulfovibrionia</taxon>
        <taxon>Thermodesulfovibrionales</taxon>
        <taxon>Candidatus Magnetobacteriaceae</taxon>
        <taxon>Candidatus Magnetobacterium</taxon>
    </lineage>
</organism>
<name>A0A0F3GQN4_9BACT</name>
<comment type="caution">
    <text evidence="1">The sequence shown here is derived from an EMBL/GenBank/DDBJ whole genome shotgun (WGS) entry which is preliminary data.</text>
</comment>